<comment type="pathway">
    <text evidence="4">Amino-acid biosynthesis; L-tryptophan biosynthesis; L-tryptophan from chorismate: step 2/5.</text>
</comment>
<dbReference type="InterPro" id="IPR036320">
    <property type="entry name" value="Glycosyl_Trfase_fam3_N_dom_sf"/>
</dbReference>
<keyword evidence="4" id="KW-0057">Aromatic amino acid biosynthesis</keyword>
<comment type="catalytic activity">
    <reaction evidence="4">
        <text>N-(5-phospho-beta-D-ribosyl)anthranilate + diphosphate = 5-phospho-alpha-D-ribose 1-diphosphate + anthranilate</text>
        <dbReference type="Rhea" id="RHEA:11768"/>
        <dbReference type="ChEBI" id="CHEBI:16567"/>
        <dbReference type="ChEBI" id="CHEBI:18277"/>
        <dbReference type="ChEBI" id="CHEBI:33019"/>
        <dbReference type="ChEBI" id="CHEBI:58017"/>
        <dbReference type="EC" id="2.4.2.18"/>
    </reaction>
</comment>
<reference evidence="9" key="1">
    <citation type="journal article" date="2019" name="Int. J. Syst. Evol. Microbiol.">
        <title>The Global Catalogue of Microorganisms (GCM) 10K type strain sequencing project: providing services to taxonomists for standard genome sequencing and annotation.</title>
        <authorList>
            <consortium name="The Broad Institute Genomics Platform"/>
            <consortium name="The Broad Institute Genome Sequencing Center for Infectious Disease"/>
            <person name="Wu L."/>
            <person name="Ma J."/>
        </authorList>
    </citation>
    <scope>NUCLEOTIDE SEQUENCE [LARGE SCALE GENOMIC DNA]</scope>
    <source>
        <strain evidence="9">JCM 16916</strain>
    </source>
</reference>
<dbReference type="Pfam" id="PF00591">
    <property type="entry name" value="Glycos_transf_3"/>
    <property type="match status" value="1"/>
</dbReference>
<evidence type="ECO:0000313" key="8">
    <source>
        <dbReference type="EMBL" id="GAA3931887.1"/>
    </source>
</evidence>
<evidence type="ECO:0000259" key="7">
    <source>
        <dbReference type="Pfam" id="PF02885"/>
    </source>
</evidence>
<feature type="region of interest" description="Disordered" evidence="5">
    <location>
        <begin position="1"/>
        <end position="26"/>
    </location>
</feature>
<feature type="binding site" evidence="4">
    <location>
        <position position="108"/>
    </location>
    <ligand>
        <name>anthranilate</name>
        <dbReference type="ChEBI" id="CHEBI:16567"/>
        <label>1</label>
    </ligand>
</feature>
<feature type="binding site" evidence="4">
    <location>
        <position position="254"/>
    </location>
    <ligand>
        <name>Mg(2+)</name>
        <dbReference type="ChEBI" id="CHEBI:18420"/>
        <label>1</label>
    </ligand>
</feature>
<feature type="domain" description="Glycosyl transferase family 3" evidence="6">
    <location>
        <begin position="101"/>
        <end position="351"/>
    </location>
</feature>
<comment type="function">
    <text evidence="4">Catalyzes the transfer of the phosphoribosyl group of 5-phosphorylribose-1-pyrophosphate (PRPP) to anthranilate to yield N-(5'-phosphoribosyl)-anthranilate (PRA).</text>
</comment>
<keyword evidence="4" id="KW-0028">Amino-acid biosynthesis</keyword>
<name>A0ABP7MYR1_9GAMM</name>
<proteinExistence type="inferred from homology"/>
<evidence type="ECO:0000256" key="4">
    <source>
        <dbReference type="HAMAP-Rule" id="MF_00211"/>
    </source>
</evidence>
<comment type="cofactor">
    <cofactor evidence="4">
        <name>Mg(2+)</name>
        <dbReference type="ChEBI" id="CHEBI:18420"/>
    </cofactor>
    <text evidence="4">Binds 2 magnesium ions per monomer.</text>
</comment>
<dbReference type="Proteomes" id="UP001501727">
    <property type="component" value="Unassembled WGS sequence"/>
</dbReference>
<dbReference type="HAMAP" id="MF_00211">
    <property type="entry name" value="TrpD"/>
    <property type="match status" value="1"/>
</dbReference>
<dbReference type="InterPro" id="IPR005940">
    <property type="entry name" value="Anthranilate_Pribosyl_Tfrase"/>
</dbReference>
<feature type="binding site" evidence="4">
    <location>
        <begin position="118"/>
        <end position="121"/>
    </location>
    <ligand>
        <name>5-phospho-alpha-D-ribose 1-diphosphate</name>
        <dbReference type="ChEBI" id="CHEBI:58017"/>
    </ligand>
</feature>
<comment type="caution">
    <text evidence="4">Lacks conserved residue(s) required for the propagation of feature annotation.</text>
</comment>
<dbReference type="InterPro" id="IPR000312">
    <property type="entry name" value="Glycosyl_Trfase_fam3"/>
</dbReference>
<dbReference type="InterPro" id="IPR017459">
    <property type="entry name" value="Glycosyl_Trfase_fam3_N_dom"/>
</dbReference>
<feature type="binding site" evidence="4">
    <location>
        <position position="254"/>
    </location>
    <ligand>
        <name>Mg(2+)</name>
        <dbReference type="ChEBI" id="CHEBI:18420"/>
        <label>2</label>
    </ligand>
</feature>
<feature type="binding site" evidence="4">
    <location>
        <position position="139"/>
    </location>
    <ligand>
        <name>anthranilate</name>
        <dbReference type="ChEBI" id="CHEBI:16567"/>
        <label>1</label>
    </ligand>
</feature>
<keyword evidence="4" id="KW-0479">Metal-binding</keyword>
<keyword evidence="4" id="KW-0460">Magnesium</keyword>
<feature type="binding site" evidence="4">
    <location>
        <position position="116"/>
    </location>
    <ligand>
        <name>5-phospho-alpha-D-ribose 1-diphosphate</name>
        <dbReference type="ChEBI" id="CHEBI:58017"/>
    </ligand>
</feature>
<keyword evidence="9" id="KW-1185">Reference proteome</keyword>
<evidence type="ECO:0000256" key="2">
    <source>
        <dbReference type="ARBA" id="ARBA00022679"/>
    </source>
</evidence>
<feature type="domain" description="Glycosyl transferase family 3 N-terminal" evidence="7">
    <location>
        <begin position="30"/>
        <end position="92"/>
    </location>
</feature>
<dbReference type="GO" id="GO:0016757">
    <property type="term" value="F:glycosyltransferase activity"/>
    <property type="evidence" value="ECO:0007669"/>
    <property type="project" value="UniProtKB-KW"/>
</dbReference>
<dbReference type="Gene3D" id="3.40.1030.10">
    <property type="entry name" value="Nucleoside phosphorylase/phosphoribosyltransferase catalytic domain"/>
    <property type="match status" value="1"/>
</dbReference>
<gene>
    <name evidence="4 8" type="primary">trpD</name>
    <name evidence="8" type="ORF">GCM10022229_26830</name>
</gene>
<dbReference type="EMBL" id="BAAAZU010000030">
    <property type="protein sequence ID" value="GAA3931887.1"/>
    <property type="molecule type" value="Genomic_DNA"/>
</dbReference>
<feature type="binding site" evidence="4">
    <location>
        <position position="253"/>
    </location>
    <ligand>
        <name>Mg(2+)</name>
        <dbReference type="ChEBI" id="CHEBI:18420"/>
        <label>2</label>
    </ligand>
</feature>
<keyword evidence="1 4" id="KW-0328">Glycosyltransferase</keyword>
<dbReference type="PANTHER" id="PTHR43285:SF2">
    <property type="entry name" value="ANTHRANILATE PHOSPHORIBOSYLTRANSFERASE"/>
    <property type="match status" value="1"/>
</dbReference>
<evidence type="ECO:0000256" key="1">
    <source>
        <dbReference type="ARBA" id="ARBA00022676"/>
    </source>
</evidence>
<comment type="similarity">
    <text evidence="4">Belongs to the anthranilate phosphoribosyltransferase family.</text>
</comment>
<sequence>MTLPESRVPIRQSLAPNPQPQSRTMPITPQEALQRTIEHREIFHDEMVDLMRQVMRGEVSPVMTAAIFAGLRVKKETIDEIAGAAKVLREFALPVPVEDRTHLVDIVGTGGDGAHTFNISTASIFVVAAAGARVAKHGNRSVSSKSGSADALEALGAAIELQPAQVGQCLDACGIGFMFAPIHHPAMKVVAPVRREMGVRTLFNILGPLTNPAGAPNILMGVFHPDLVGIQVRVLRELGAQRALVVWGRDGMDELSLGAATLVGELRDGVVREYELHPEDFGIAMAASRNLRVADPAESKAMLLDALGNRPGLPLEIVAFNAGAALYVAGVAESVAGGIERAREAIASGAAMAKLREFVGTTQRLATAC</sequence>
<feature type="binding site" evidence="4">
    <location>
        <position position="148"/>
    </location>
    <ligand>
        <name>5-phospho-alpha-D-ribose 1-diphosphate</name>
        <dbReference type="ChEBI" id="CHEBI:58017"/>
    </ligand>
</feature>
<comment type="subunit">
    <text evidence="4">Homodimer.</text>
</comment>
<dbReference type="SUPFAM" id="SSF47648">
    <property type="entry name" value="Nucleoside phosphorylase/phosphoribosyltransferase N-terminal domain"/>
    <property type="match status" value="1"/>
</dbReference>
<feature type="binding site" evidence="4">
    <location>
        <position position="120"/>
    </location>
    <ligand>
        <name>Mg(2+)</name>
        <dbReference type="ChEBI" id="CHEBI:18420"/>
        <label>1</label>
    </ligand>
</feature>
<feature type="binding site" evidence="4">
    <location>
        <position position="194"/>
    </location>
    <ligand>
        <name>anthranilate</name>
        <dbReference type="ChEBI" id="CHEBI:16567"/>
        <label>2</label>
    </ligand>
</feature>
<feature type="binding site" evidence="4">
    <location>
        <begin position="136"/>
        <end position="144"/>
    </location>
    <ligand>
        <name>5-phospho-alpha-D-ribose 1-diphosphate</name>
        <dbReference type="ChEBI" id="CHEBI:58017"/>
    </ligand>
</feature>
<protein>
    <recommendedName>
        <fullName evidence="4">Anthranilate phosphoribosyltransferase</fullName>
        <ecNumber evidence="4">2.4.2.18</ecNumber>
    </recommendedName>
</protein>
<feature type="binding site" evidence="4">
    <location>
        <begin position="111"/>
        <end position="112"/>
    </location>
    <ligand>
        <name>5-phospho-alpha-D-ribose 1-diphosphate</name>
        <dbReference type="ChEBI" id="CHEBI:58017"/>
    </ligand>
</feature>
<evidence type="ECO:0000256" key="5">
    <source>
        <dbReference type="SAM" id="MobiDB-lite"/>
    </source>
</evidence>
<evidence type="ECO:0000259" key="6">
    <source>
        <dbReference type="Pfam" id="PF00591"/>
    </source>
</evidence>
<evidence type="ECO:0000313" key="9">
    <source>
        <dbReference type="Proteomes" id="UP001501727"/>
    </source>
</evidence>
<dbReference type="EC" id="2.4.2.18" evidence="4"/>
<dbReference type="Pfam" id="PF02885">
    <property type="entry name" value="Glycos_trans_3N"/>
    <property type="match status" value="1"/>
</dbReference>
<keyword evidence="3 4" id="KW-0822">Tryptophan biosynthesis</keyword>
<keyword evidence="2 4" id="KW-0808">Transferase</keyword>
<comment type="caution">
    <text evidence="8">The sequence shown here is derived from an EMBL/GenBank/DDBJ whole genome shotgun (WGS) entry which is preliminary data.</text>
</comment>
<feature type="binding site" evidence="4">
    <location>
        <position position="108"/>
    </location>
    <ligand>
        <name>5-phospho-alpha-D-ribose 1-diphosphate</name>
        <dbReference type="ChEBI" id="CHEBI:58017"/>
    </ligand>
</feature>
<dbReference type="NCBIfam" id="TIGR01245">
    <property type="entry name" value="trpD"/>
    <property type="match status" value="1"/>
</dbReference>
<accession>A0ABP7MYR1</accession>
<feature type="compositionally biased region" description="Polar residues" evidence="5">
    <location>
        <begin position="14"/>
        <end position="26"/>
    </location>
</feature>
<dbReference type="Gene3D" id="1.20.970.10">
    <property type="entry name" value="Transferase, Pyrimidine Nucleoside Phosphorylase, Chain C"/>
    <property type="match status" value="1"/>
</dbReference>
<evidence type="ECO:0000256" key="3">
    <source>
        <dbReference type="ARBA" id="ARBA00022822"/>
    </source>
</evidence>
<organism evidence="8 9">
    <name type="scientific">Luteimonas lutimaris</name>
    <dbReference type="NCBI Taxonomy" id="698645"/>
    <lineage>
        <taxon>Bacteria</taxon>
        <taxon>Pseudomonadati</taxon>
        <taxon>Pseudomonadota</taxon>
        <taxon>Gammaproteobacteria</taxon>
        <taxon>Lysobacterales</taxon>
        <taxon>Lysobacteraceae</taxon>
        <taxon>Luteimonas</taxon>
    </lineage>
</organism>
<dbReference type="PANTHER" id="PTHR43285">
    <property type="entry name" value="ANTHRANILATE PHOSPHORIBOSYLTRANSFERASE"/>
    <property type="match status" value="1"/>
</dbReference>
<dbReference type="InterPro" id="IPR035902">
    <property type="entry name" value="Nuc_phospho_transferase"/>
</dbReference>
<dbReference type="SUPFAM" id="SSF52418">
    <property type="entry name" value="Nucleoside phosphorylase/phosphoribosyltransferase catalytic domain"/>
    <property type="match status" value="1"/>
</dbReference>